<proteinExistence type="inferred from homology"/>
<name>A0A1Q3CT32_CEPFO</name>
<keyword evidence="4" id="KW-0964">Secreted</keyword>
<dbReference type="Proteomes" id="UP000187406">
    <property type="component" value="Unassembled WGS sequence"/>
</dbReference>
<evidence type="ECO:0000313" key="9">
    <source>
        <dbReference type="EMBL" id="GAV83387.1"/>
    </source>
</evidence>
<keyword evidence="7" id="KW-0961">Cell wall biogenesis/degradation</keyword>
<keyword evidence="10" id="KW-1185">Reference proteome</keyword>
<dbReference type="STRING" id="3775.A0A1Q3CT32"/>
<dbReference type="InterPro" id="IPR012334">
    <property type="entry name" value="Pectin_lyas_fold"/>
</dbReference>
<organism evidence="9 10">
    <name type="scientific">Cephalotus follicularis</name>
    <name type="common">Albany pitcher plant</name>
    <dbReference type="NCBI Taxonomy" id="3775"/>
    <lineage>
        <taxon>Eukaryota</taxon>
        <taxon>Viridiplantae</taxon>
        <taxon>Streptophyta</taxon>
        <taxon>Embryophyta</taxon>
        <taxon>Tracheophyta</taxon>
        <taxon>Spermatophyta</taxon>
        <taxon>Magnoliopsida</taxon>
        <taxon>eudicotyledons</taxon>
        <taxon>Gunneridae</taxon>
        <taxon>Pentapetalae</taxon>
        <taxon>rosids</taxon>
        <taxon>fabids</taxon>
        <taxon>Oxalidales</taxon>
        <taxon>Cephalotaceae</taxon>
        <taxon>Cephalotus</taxon>
    </lineage>
</organism>
<dbReference type="InterPro" id="IPR006626">
    <property type="entry name" value="PbH1"/>
</dbReference>
<evidence type="ECO:0000256" key="6">
    <source>
        <dbReference type="ARBA" id="ARBA00023295"/>
    </source>
</evidence>
<dbReference type="EMBL" id="BDDD01002867">
    <property type="protein sequence ID" value="GAV83387.1"/>
    <property type="molecule type" value="Genomic_DNA"/>
</dbReference>
<dbReference type="PANTHER" id="PTHR31375">
    <property type="match status" value="1"/>
</dbReference>
<dbReference type="InterPro" id="IPR000743">
    <property type="entry name" value="Glyco_hydro_28"/>
</dbReference>
<comment type="caution">
    <text evidence="9">The sequence shown here is derived from an EMBL/GenBank/DDBJ whole genome shotgun (WGS) entry which is preliminary data.</text>
</comment>
<protein>
    <submittedName>
        <fullName evidence="9">Glyco_hydro_28 domain-containing protein</fullName>
    </submittedName>
</protein>
<evidence type="ECO:0000256" key="4">
    <source>
        <dbReference type="ARBA" id="ARBA00022525"/>
    </source>
</evidence>
<evidence type="ECO:0000256" key="8">
    <source>
        <dbReference type="RuleBase" id="RU361169"/>
    </source>
</evidence>
<dbReference type="SUPFAM" id="SSF51126">
    <property type="entry name" value="Pectin lyase-like"/>
    <property type="match status" value="1"/>
</dbReference>
<reference evidence="10" key="1">
    <citation type="submission" date="2016-04" db="EMBL/GenBank/DDBJ databases">
        <title>Cephalotus genome sequencing.</title>
        <authorList>
            <person name="Fukushima K."/>
            <person name="Hasebe M."/>
            <person name="Fang X."/>
        </authorList>
    </citation>
    <scope>NUCLEOTIDE SEQUENCE [LARGE SCALE GENOMIC DNA]</scope>
    <source>
        <strain evidence="10">cv. St1</strain>
    </source>
</reference>
<keyword evidence="6 8" id="KW-0326">Glycosidase</keyword>
<feature type="non-terminal residue" evidence="9">
    <location>
        <position position="324"/>
    </location>
</feature>
<comment type="similarity">
    <text evidence="2 8">Belongs to the glycosyl hydrolase 28 family.</text>
</comment>
<evidence type="ECO:0000256" key="1">
    <source>
        <dbReference type="ARBA" id="ARBA00004191"/>
    </source>
</evidence>
<evidence type="ECO:0000256" key="2">
    <source>
        <dbReference type="ARBA" id="ARBA00008834"/>
    </source>
</evidence>
<dbReference type="InParanoid" id="A0A1Q3CT32"/>
<dbReference type="Pfam" id="PF00295">
    <property type="entry name" value="Glyco_hydro_28"/>
    <property type="match status" value="1"/>
</dbReference>
<sequence>WNQACNWEGTARVVVPQGTYLVSYAVFQGPCRGPTTFQLNGVIKATSGLSSVNGVSWITFQYLKDFTLVGPGTFDGQGETAWLLNDCSQNSNCKLPVANLYILQITFGSLYNSISSTVRHIHSMDSKNFHINILSCFNLKLKYLKISAPKDSPNTDGIHIGSSDGIVIRESALGTGDDCVSLGPGSKNIYVSKAFCGPGHGISVVSLGKSPDEEDVVGLWVRNCTFTGTENGLRIKTWPDSYEAIASNFTFEDIVVNDVANPIVIDPYNSCNRQVPSRVKISNVSFNNIRGTSSSKIVVSLVCSKEVPCQNVDIGYINLVYNGI</sequence>
<evidence type="ECO:0000256" key="5">
    <source>
        <dbReference type="ARBA" id="ARBA00022801"/>
    </source>
</evidence>
<gene>
    <name evidence="9" type="ORF">CFOL_v3_26835</name>
</gene>
<dbReference type="AlphaFoldDB" id="A0A1Q3CT32"/>
<dbReference type="GO" id="GO:0004650">
    <property type="term" value="F:polygalacturonase activity"/>
    <property type="evidence" value="ECO:0007669"/>
    <property type="project" value="InterPro"/>
</dbReference>
<dbReference type="InterPro" id="IPR011050">
    <property type="entry name" value="Pectin_lyase_fold/virulence"/>
</dbReference>
<keyword evidence="5 8" id="KW-0378">Hydrolase</keyword>
<dbReference type="GO" id="GO:0071555">
    <property type="term" value="P:cell wall organization"/>
    <property type="evidence" value="ECO:0007669"/>
    <property type="project" value="UniProtKB-KW"/>
</dbReference>
<dbReference type="GO" id="GO:0005975">
    <property type="term" value="P:carbohydrate metabolic process"/>
    <property type="evidence" value="ECO:0007669"/>
    <property type="project" value="InterPro"/>
</dbReference>
<evidence type="ECO:0000256" key="3">
    <source>
        <dbReference type="ARBA" id="ARBA00022512"/>
    </source>
</evidence>
<evidence type="ECO:0000256" key="7">
    <source>
        <dbReference type="ARBA" id="ARBA00023316"/>
    </source>
</evidence>
<dbReference type="OrthoDB" id="187139at2759"/>
<feature type="non-terminal residue" evidence="9">
    <location>
        <position position="1"/>
    </location>
</feature>
<dbReference type="SMART" id="SM00710">
    <property type="entry name" value="PbH1"/>
    <property type="match status" value="5"/>
</dbReference>
<dbReference type="Gene3D" id="2.160.20.10">
    <property type="entry name" value="Single-stranded right-handed beta-helix, Pectin lyase-like"/>
    <property type="match status" value="1"/>
</dbReference>
<accession>A0A1Q3CT32</accession>
<evidence type="ECO:0000313" key="10">
    <source>
        <dbReference type="Proteomes" id="UP000187406"/>
    </source>
</evidence>
<keyword evidence="3" id="KW-0134">Cell wall</keyword>
<comment type="subcellular location">
    <subcellularLocation>
        <location evidence="1">Secreted</location>
        <location evidence="1">Cell wall</location>
    </subcellularLocation>
</comment>